<keyword evidence="1" id="KW-0732">Signal</keyword>
<feature type="chain" id="PRO_5037772661" description="DUF3108 domain-containing protein" evidence="1">
    <location>
        <begin position="19"/>
        <end position="242"/>
    </location>
</feature>
<evidence type="ECO:0000256" key="1">
    <source>
        <dbReference type="SAM" id="SignalP"/>
    </source>
</evidence>
<name>A0A937AAP4_9BACT</name>
<evidence type="ECO:0008006" key="4">
    <source>
        <dbReference type="Google" id="ProtNLM"/>
    </source>
</evidence>
<comment type="caution">
    <text evidence="2">The sequence shown here is derived from an EMBL/GenBank/DDBJ whole genome shotgun (WGS) entry which is preliminary data.</text>
</comment>
<dbReference type="Pfam" id="PF11306">
    <property type="entry name" value="DUF3108"/>
    <property type="match status" value="1"/>
</dbReference>
<keyword evidence="3" id="KW-1185">Reference proteome</keyword>
<dbReference type="AlphaFoldDB" id="A0A937AAP4"/>
<organism evidence="2 3">
    <name type="scientific">Marivirga atlantica</name>
    <dbReference type="NCBI Taxonomy" id="1548457"/>
    <lineage>
        <taxon>Bacteria</taxon>
        <taxon>Pseudomonadati</taxon>
        <taxon>Bacteroidota</taxon>
        <taxon>Cytophagia</taxon>
        <taxon>Cytophagales</taxon>
        <taxon>Marivirgaceae</taxon>
        <taxon>Marivirga</taxon>
    </lineage>
</organism>
<accession>A0A937AAP4</accession>
<dbReference type="Proteomes" id="UP000642920">
    <property type="component" value="Unassembled WGS sequence"/>
</dbReference>
<protein>
    <recommendedName>
        <fullName evidence="4">DUF3108 domain-containing protein</fullName>
    </recommendedName>
</protein>
<sequence length="242" mass="28147">MKYLSLILIVAFATSSFAQKVDSIRVGEPFKAFDQLNFETYEFEVFTVRNGKKSVPIRMKSSTKAIEIDGQEYVNISHEWNNPQMSGSFSALVEPHTLKPVSQIRHSKKGKEAYRFYDDKIVGLDSAIDNVATDYIQALSEPVFNFEIDLETYSILPFEEGKTIYMPFHHAGSQYTEPGWYKYTVSSEQINVDGLGEVATWVLHTDYKRTQPTKFWYTKKDRKFIKMEAEYKGMKIYKVRRF</sequence>
<dbReference type="RefSeq" id="WP_201919953.1">
    <property type="nucleotide sequence ID" value="NZ_JAERQG010000002.1"/>
</dbReference>
<feature type="signal peptide" evidence="1">
    <location>
        <begin position="1"/>
        <end position="18"/>
    </location>
</feature>
<proteinExistence type="predicted"/>
<evidence type="ECO:0000313" key="2">
    <source>
        <dbReference type="EMBL" id="MBL0765390.1"/>
    </source>
</evidence>
<dbReference type="EMBL" id="JAERQG010000002">
    <property type="protein sequence ID" value="MBL0765390.1"/>
    <property type="molecule type" value="Genomic_DNA"/>
</dbReference>
<reference evidence="2" key="1">
    <citation type="submission" date="2021-01" db="EMBL/GenBank/DDBJ databases">
        <title>Marivirga sp. nov., isolated from intertidal surface sediments.</title>
        <authorList>
            <person name="Zhang M."/>
        </authorList>
    </citation>
    <scope>NUCLEOTIDE SEQUENCE</scope>
    <source>
        <strain evidence="2">SM1354</strain>
    </source>
</reference>
<dbReference type="InterPro" id="IPR021457">
    <property type="entry name" value="DUF3108"/>
</dbReference>
<evidence type="ECO:0000313" key="3">
    <source>
        <dbReference type="Proteomes" id="UP000642920"/>
    </source>
</evidence>
<gene>
    <name evidence="2" type="ORF">JKP34_09025</name>
</gene>